<keyword evidence="4" id="KW-1185">Reference proteome</keyword>
<feature type="chain" id="PRO_5045280463" description="DUF1996 domain-containing protein" evidence="1">
    <location>
        <begin position="22"/>
        <end position="98"/>
    </location>
</feature>
<protein>
    <recommendedName>
        <fullName evidence="2">DUF1996 domain-containing protein</fullName>
    </recommendedName>
</protein>
<accession>A0ABR3FRI0</accession>
<keyword evidence="1" id="KW-0732">Signal</keyword>
<feature type="domain" description="DUF1996" evidence="2">
    <location>
        <begin position="37"/>
        <end position="93"/>
    </location>
</feature>
<evidence type="ECO:0000259" key="2">
    <source>
        <dbReference type="Pfam" id="PF09362"/>
    </source>
</evidence>
<dbReference type="PANTHER" id="PTHR43662:SF3">
    <property type="entry name" value="DOMAIN PROTEIN, PUTATIVE (AFU_ORTHOLOGUE AFUA_6G11970)-RELATED"/>
    <property type="match status" value="1"/>
</dbReference>
<comment type="caution">
    <text evidence="3">The sequence shown here is derived from an EMBL/GenBank/DDBJ whole genome shotgun (WGS) entry which is preliminary data.</text>
</comment>
<proteinExistence type="predicted"/>
<dbReference type="Proteomes" id="UP001465976">
    <property type="component" value="Unassembled WGS sequence"/>
</dbReference>
<dbReference type="Pfam" id="PF09362">
    <property type="entry name" value="DUF1996"/>
    <property type="match status" value="1"/>
</dbReference>
<dbReference type="InterPro" id="IPR018535">
    <property type="entry name" value="DUF1996"/>
</dbReference>
<evidence type="ECO:0000313" key="4">
    <source>
        <dbReference type="Proteomes" id="UP001465976"/>
    </source>
</evidence>
<dbReference type="EMBL" id="JBAHYK010000120">
    <property type="protein sequence ID" value="KAL0578077.1"/>
    <property type="molecule type" value="Genomic_DNA"/>
</dbReference>
<sequence length="98" mass="10830">MGPSFASWLLASLAASSTVQAYFLMGANNPLTTERIDPIVNKGAVSDHVHTVFGGSNFRLSTNTSYLRQSECSSVPIVEDNSNYWVSTLYFQYELRNS</sequence>
<reference evidence="3 4" key="1">
    <citation type="submission" date="2024-02" db="EMBL/GenBank/DDBJ databases">
        <title>A draft genome for the cacao thread blight pathogen Marasmius crinis-equi.</title>
        <authorList>
            <person name="Cohen S.P."/>
            <person name="Baruah I.K."/>
            <person name="Amoako-Attah I."/>
            <person name="Bukari Y."/>
            <person name="Meinhardt L.W."/>
            <person name="Bailey B.A."/>
        </authorList>
    </citation>
    <scope>NUCLEOTIDE SEQUENCE [LARGE SCALE GENOMIC DNA]</scope>
    <source>
        <strain evidence="3 4">GH-76</strain>
    </source>
</reference>
<evidence type="ECO:0000256" key="1">
    <source>
        <dbReference type="SAM" id="SignalP"/>
    </source>
</evidence>
<gene>
    <name evidence="3" type="ORF">V5O48_003895</name>
</gene>
<evidence type="ECO:0000313" key="3">
    <source>
        <dbReference type="EMBL" id="KAL0578077.1"/>
    </source>
</evidence>
<name>A0ABR3FRI0_9AGAR</name>
<feature type="signal peptide" evidence="1">
    <location>
        <begin position="1"/>
        <end position="21"/>
    </location>
</feature>
<dbReference type="PANTHER" id="PTHR43662">
    <property type="match status" value="1"/>
</dbReference>
<organism evidence="3 4">
    <name type="scientific">Marasmius crinis-equi</name>
    <dbReference type="NCBI Taxonomy" id="585013"/>
    <lineage>
        <taxon>Eukaryota</taxon>
        <taxon>Fungi</taxon>
        <taxon>Dikarya</taxon>
        <taxon>Basidiomycota</taxon>
        <taxon>Agaricomycotina</taxon>
        <taxon>Agaricomycetes</taxon>
        <taxon>Agaricomycetidae</taxon>
        <taxon>Agaricales</taxon>
        <taxon>Marasmiineae</taxon>
        <taxon>Marasmiaceae</taxon>
        <taxon>Marasmius</taxon>
    </lineage>
</organism>